<reference evidence="3 4" key="1">
    <citation type="submission" date="2016-05" db="EMBL/GenBank/DDBJ databases">
        <title>Genomic Taxonomy of the Vibrionaceae.</title>
        <authorList>
            <person name="Gomez-Gil B."/>
            <person name="Enciso-Ibarra J."/>
        </authorList>
    </citation>
    <scope>NUCLEOTIDE SEQUENCE [LARGE SCALE GENOMIC DNA]</scope>
    <source>
        <strain evidence="3 4">CAIM 1920</strain>
    </source>
</reference>
<organism evidence="3 4">
    <name type="scientific">Veronia pacifica</name>
    <dbReference type="NCBI Taxonomy" id="1080227"/>
    <lineage>
        <taxon>Bacteria</taxon>
        <taxon>Pseudomonadati</taxon>
        <taxon>Pseudomonadota</taxon>
        <taxon>Gammaproteobacteria</taxon>
        <taxon>Vibrionales</taxon>
        <taxon>Vibrionaceae</taxon>
        <taxon>Veronia</taxon>
    </lineage>
</organism>
<comment type="caution">
    <text evidence="3">The sequence shown here is derived from an EMBL/GenBank/DDBJ whole genome shotgun (WGS) entry which is preliminary data.</text>
</comment>
<keyword evidence="1" id="KW-0472">Membrane</keyword>
<feature type="domain" description="DUF2157" evidence="2">
    <location>
        <begin position="10"/>
        <end position="150"/>
    </location>
</feature>
<dbReference type="Pfam" id="PF09925">
    <property type="entry name" value="DUF2157"/>
    <property type="match status" value="1"/>
</dbReference>
<feature type="transmembrane region" description="Helical" evidence="1">
    <location>
        <begin position="269"/>
        <end position="292"/>
    </location>
</feature>
<dbReference type="OrthoDB" id="327621at2"/>
<proteinExistence type="predicted"/>
<gene>
    <name evidence="3" type="ORF">A8L45_02270</name>
</gene>
<evidence type="ECO:0000259" key="2">
    <source>
        <dbReference type="Pfam" id="PF09925"/>
    </source>
</evidence>
<dbReference type="STRING" id="1080227.A8L45_02270"/>
<dbReference type="RefSeq" id="WP_068898783.1">
    <property type="nucleotide sequence ID" value="NZ_JBHUIF010000032.1"/>
</dbReference>
<feature type="transmembrane region" description="Helical" evidence="1">
    <location>
        <begin position="219"/>
        <end position="238"/>
    </location>
</feature>
<feature type="transmembrane region" description="Helical" evidence="1">
    <location>
        <begin position="180"/>
        <end position="198"/>
    </location>
</feature>
<name>A0A1C3ERM3_9GAMM</name>
<feature type="transmembrane region" description="Helical" evidence="1">
    <location>
        <begin position="72"/>
        <end position="90"/>
    </location>
</feature>
<keyword evidence="1" id="KW-1133">Transmembrane helix</keyword>
<feature type="transmembrane region" description="Helical" evidence="1">
    <location>
        <begin position="298"/>
        <end position="317"/>
    </location>
</feature>
<evidence type="ECO:0000313" key="4">
    <source>
        <dbReference type="Proteomes" id="UP000094936"/>
    </source>
</evidence>
<feature type="transmembrane region" description="Helical" evidence="1">
    <location>
        <begin position="127"/>
        <end position="143"/>
    </location>
</feature>
<protein>
    <recommendedName>
        <fullName evidence="2">DUF2157 domain-containing protein</fullName>
    </recommendedName>
</protein>
<keyword evidence="4" id="KW-1185">Reference proteome</keyword>
<dbReference type="AlphaFoldDB" id="A0A1C3ERM3"/>
<feature type="transmembrane region" description="Helical" evidence="1">
    <location>
        <begin position="45"/>
        <end position="66"/>
    </location>
</feature>
<feature type="transmembrane region" description="Helical" evidence="1">
    <location>
        <begin position="150"/>
        <end position="168"/>
    </location>
</feature>
<evidence type="ECO:0000313" key="3">
    <source>
        <dbReference type="EMBL" id="ODA35880.1"/>
    </source>
</evidence>
<dbReference type="Proteomes" id="UP000094936">
    <property type="component" value="Unassembled WGS sequence"/>
</dbReference>
<keyword evidence="1" id="KW-0812">Transmembrane</keyword>
<evidence type="ECO:0000256" key="1">
    <source>
        <dbReference type="SAM" id="Phobius"/>
    </source>
</evidence>
<feature type="transmembrane region" description="Helical" evidence="1">
    <location>
        <begin position="102"/>
        <end position="121"/>
    </location>
</feature>
<dbReference type="InterPro" id="IPR018677">
    <property type="entry name" value="DUF2157"/>
</dbReference>
<sequence length="326" mass="37424">MFNSRRQISDWYAESKIPRENIAKALSIAGVTPDKRDWQIFITRFLLWAGVSAIAVSFLFLIAYNWQDMARLTRFAVAQTALVISFLLYWRFQHLPTVSDCLLFLTSLVLGGLLALMGQTYQTGADSWQLFLLWASLLLPWVYTAQSNPLSLLTLSLLNLSLYLWLGVNDGFHWQWWPSQYSFFIWAFLLNTLALFVWESMLKKNTQHPTSAETHRWPLRLIGVAITLTVLGLGTLMITSEKVVFVPLSITVTWVVGSYLYYKYRQQDLYFLTLLALLLILLSGIGLIDWFFNGTTVSLLVSTVYMIAVSTLATAWLKRVNREFNS</sequence>
<dbReference type="EMBL" id="LYBM01000002">
    <property type="protein sequence ID" value="ODA35880.1"/>
    <property type="molecule type" value="Genomic_DNA"/>
</dbReference>
<accession>A0A1C3ERM3</accession>
<feature type="transmembrane region" description="Helical" evidence="1">
    <location>
        <begin position="244"/>
        <end position="262"/>
    </location>
</feature>